<feature type="compositionally biased region" description="Basic and acidic residues" evidence="1">
    <location>
        <begin position="506"/>
        <end position="515"/>
    </location>
</feature>
<feature type="region of interest" description="Disordered" evidence="1">
    <location>
        <begin position="117"/>
        <end position="136"/>
    </location>
</feature>
<feature type="region of interest" description="Disordered" evidence="1">
    <location>
        <begin position="1"/>
        <end position="24"/>
    </location>
</feature>
<dbReference type="STRING" id="92696.A0A4V2MVZ0"/>
<feature type="region of interest" description="Disordered" evidence="1">
    <location>
        <begin position="468"/>
        <end position="528"/>
    </location>
</feature>
<name>A0A4V2MVZ0_9APHY</name>
<feature type="region of interest" description="Disordered" evidence="1">
    <location>
        <begin position="38"/>
        <end position="111"/>
    </location>
</feature>
<keyword evidence="3" id="KW-1185">Reference proteome</keyword>
<dbReference type="OrthoDB" id="2507647at2759"/>
<sequence length="578" mass="62584">MADVMLAPPIIPQRRPRDEHEIIDVDSFDDDEIIITGYGRSQRRRLDDGQPESSRAAASRANNREVIVLSDDEGDGVWSASRSAGARRLVSPPPPPMRRRSPPPVPSFPFRLLFGSRSRSRAPAPPPPPPAIIPNANPFAFEAHLNQPPPPREPSPPSVLPPRGAPASHHQPAMGFGGAILALNRSARAPEPFGASRRHDHGIQAEPHHRHGRASDWSGWITDFLDTRRREPRPRAAYDFWPLADLDFGHPDDGMPSMEEMLAEVRQPKSTEIMWKPEFTHRGPFHPGFTPHFAEDAPTTATDSTPEPGSSSAQAIVIADDDDSDNASAGSSIAGPSNVKSETLSAGSADTGITLVCARCNDALVLPDDDQPVPAEDLKARRVWGLRCGHILDGKCIHDLMRPPISTVQAVDEKGKGKAKMLSDDDLGSSSRQRGKGKAKAVAPIEDSDLLREPPSCYVAVPENSMRARLRPRHPRSGAAATAASSLTLGSESSESTVASLLSPSRRREARESRASHPYARKGKGRASKPVVLDSHQWQCPVNGCGRVHRSVRMKGADEAIDGGWTMDPETGAIAMFI</sequence>
<evidence type="ECO:0000256" key="1">
    <source>
        <dbReference type="SAM" id="MobiDB-lite"/>
    </source>
</evidence>
<gene>
    <name evidence="2" type="ORF">EIP91_004596</name>
</gene>
<dbReference type="Proteomes" id="UP000292702">
    <property type="component" value="Unassembled WGS sequence"/>
</dbReference>
<comment type="caution">
    <text evidence="2">The sequence shown here is derived from an EMBL/GenBank/DDBJ whole genome shotgun (WGS) entry which is preliminary data.</text>
</comment>
<organism evidence="2 3">
    <name type="scientific">Steccherinum ochraceum</name>
    <dbReference type="NCBI Taxonomy" id="92696"/>
    <lineage>
        <taxon>Eukaryota</taxon>
        <taxon>Fungi</taxon>
        <taxon>Dikarya</taxon>
        <taxon>Basidiomycota</taxon>
        <taxon>Agaricomycotina</taxon>
        <taxon>Agaricomycetes</taxon>
        <taxon>Polyporales</taxon>
        <taxon>Steccherinaceae</taxon>
        <taxon>Steccherinum</taxon>
    </lineage>
</organism>
<reference evidence="2 3" key="1">
    <citation type="submission" date="2018-11" db="EMBL/GenBank/DDBJ databases">
        <title>Genome assembly of Steccherinum ochraceum LE-BIN_3174, the white-rot fungus of the Steccherinaceae family (The Residual Polyporoid clade, Polyporales, Basidiomycota).</title>
        <authorList>
            <person name="Fedorova T.V."/>
            <person name="Glazunova O.A."/>
            <person name="Landesman E.O."/>
            <person name="Moiseenko K.V."/>
            <person name="Psurtseva N.V."/>
            <person name="Savinova O.S."/>
            <person name="Shakhova N.V."/>
            <person name="Tyazhelova T.V."/>
            <person name="Vasina D.V."/>
        </authorList>
    </citation>
    <scope>NUCLEOTIDE SEQUENCE [LARGE SCALE GENOMIC DNA]</scope>
    <source>
        <strain evidence="2 3">LE-BIN_3174</strain>
    </source>
</reference>
<accession>A0A4V2MVZ0</accession>
<feature type="compositionally biased region" description="Pro residues" evidence="1">
    <location>
        <begin position="147"/>
        <end position="164"/>
    </location>
</feature>
<evidence type="ECO:0000313" key="3">
    <source>
        <dbReference type="Proteomes" id="UP000292702"/>
    </source>
</evidence>
<feature type="compositionally biased region" description="Pro residues" evidence="1">
    <location>
        <begin position="123"/>
        <end position="132"/>
    </location>
</feature>
<protein>
    <submittedName>
        <fullName evidence="2">Uncharacterized protein</fullName>
    </submittedName>
</protein>
<feature type="compositionally biased region" description="Pro residues" evidence="1">
    <location>
        <begin position="91"/>
        <end position="107"/>
    </location>
</feature>
<dbReference type="AlphaFoldDB" id="A0A4V2MVZ0"/>
<feature type="compositionally biased region" description="Low complexity" evidence="1">
    <location>
        <begin position="477"/>
        <end position="504"/>
    </location>
</feature>
<feature type="region of interest" description="Disordered" evidence="1">
    <location>
        <begin position="412"/>
        <end position="446"/>
    </location>
</feature>
<feature type="region of interest" description="Disordered" evidence="1">
    <location>
        <begin position="191"/>
        <end position="216"/>
    </location>
</feature>
<feature type="region of interest" description="Disordered" evidence="1">
    <location>
        <begin position="141"/>
        <end position="174"/>
    </location>
</feature>
<evidence type="ECO:0000313" key="2">
    <source>
        <dbReference type="EMBL" id="TCD64047.1"/>
    </source>
</evidence>
<feature type="region of interest" description="Disordered" evidence="1">
    <location>
        <begin position="288"/>
        <end position="344"/>
    </location>
</feature>
<dbReference type="EMBL" id="RWJN01000259">
    <property type="protein sequence ID" value="TCD64047.1"/>
    <property type="molecule type" value="Genomic_DNA"/>
</dbReference>
<feature type="compositionally biased region" description="Polar residues" evidence="1">
    <location>
        <begin position="299"/>
        <end position="309"/>
    </location>
</feature>
<proteinExistence type="predicted"/>